<proteinExistence type="predicted"/>
<dbReference type="Proteomes" id="UP000663868">
    <property type="component" value="Unassembled WGS sequence"/>
</dbReference>
<feature type="non-terminal residue" evidence="2">
    <location>
        <position position="145"/>
    </location>
</feature>
<protein>
    <submittedName>
        <fullName evidence="2">Uncharacterized protein</fullName>
    </submittedName>
</protein>
<evidence type="ECO:0000313" key="3">
    <source>
        <dbReference type="Proteomes" id="UP000663868"/>
    </source>
</evidence>
<feature type="non-terminal residue" evidence="2">
    <location>
        <position position="1"/>
    </location>
</feature>
<evidence type="ECO:0000256" key="1">
    <source>
        <dbReference type="SAM" id="MobiDB-lite"/>
    </source>
</evidence>
<feature type="region of interest" description="Disordered" evidence="1">
    <location>
        <begin position="1"/>
        <end position="21"/>
    </location>
</feature>
<comment type="caution">
    <text evidence="2">The sequence shown here is derived from an EMBL/GenBank/DDBJ whole genome shotgun (WGS) entry which is preliminary data.</text>
</comment>
<dbReference type="AlphaFoldDB" id="A0A820MQP4"/>
<dbReference type="EMBL" id="CAJOBB010021460">
    <property type="protein sequence ID" value="CAF4376434.1"/>
    <property type="molecule type" value="Genomic_DNA"/>
</dbReference>
<name>A0A820MQP4_9BILA</name>
<reference evidence="2" key="1">
    <citation type="submission" date="2021-02" db="EMBL/GenBank/DDBJ databases">
        <authorList>
            <person name="Nowell W R."/>
        </authorList>
    </citation>
    <scope>NUCLEOTIDE SEQUENCE</scope>
</reference>
<evidence type="ECO:0000313" key="2">
    <source>
        <dbReference type="EMBL" id="CAF4376434.1"/>
    </source>
</evidence>
<accession>A0A820MQP4</accession>
<sequence>LHPLETMNSSPSTTPKTHLRQTSKIELNRNSHQTNEDCNNQQRNRKRCLFFLEQFPYPLEDDFRDDFNQRKIILFGITPKRDEAKRQLKNNVRLLSSLFKLHNCLETTIESPPFTRPTPFASYLKIRKSILSLSYHDQYYVTNRV</sequence>
<gene>
    <name evidence="2" type="ORF">KXQ929_LOCUS49654</name>
</gene>
<organism evidence="2 3">
    <name type="scientific">Adineta steineri</name>
    <dbReference type="NCBI Taxonomy" id="433720"/>
    <lineage>
        <taxon>Eukaryota</taxon>
        <taxon>Metazoa</taxon>
        <taxon>Spiralia</taxon>
        <taxon>Gnathifera</taxon>
        <taxon>Rotifera</taxon>
        <taxon>Eurotatoria</taxon>
        <taxon>Bdelloidea</taxon>
        <taxon>Adinetida</taxon>
        <taxon>Adinetidae</taxon>
        <taxon>Adineta</taxon>
    </lineage>
</organism>